<reference evidence="2" key="1">
    <citation type="submission" date="2016-01" db="EMBL/GenBank/DDBJ databases">
        <authorList>
            <person name="Peeters C."/>
        </authorList>
    </citation>
    <scope>NUCLEOTIDE SEQUENCE [LARGE SCALE GENOMIC DNA]</scope>
    <source>
        <strain evidence="2">LMG 29317</strain>
    </source>
</reference>
<dbReference type="AlphaFoldDB" id="A0A158G7Y2"/>
<feature type="region of interest" description="Disordered" evidence="1">
    <location>
        <begin position="211"/>
        <end position="238"/>
    </location>
</feature>
<organism evidence="2 3">
    <name type="scientific">Caballeronia arvi</name>
    <dbReference type="NCBI Taxonomy" id="1777135"/>
    <lineage>
        <taxon>Bacteria</taxon>
        <taxon>Pseudomonadati</taxon>
        <taxon>Pseudomonadota</taxon>
        <taxon>Betaproteobacteria</taxon>
        <taxon>Burkholderiales</taxon>
        <taxon>Burkholderiaceae</taxon>
        <taxon>Caballeronia</taxon>
    </lineage>
</organism>
<dbReference type="Proteomes" id="UP000055019">
    <property type="component" value="Unassembled WGS sequence"/>
</dbReference>
<proteinExistence type="predicted"/>
<dbReference type="EMBL" id="FCOM02000003">
    <property type="protein sequence ID" value="SAL28258.1"/>
    <property type="molecule type" value="Genomic_DNA"/>
</dbReference>
<protein>
    <submittedName>
        <fullName evidence="2">Uncharacterized protein</fullName>
    </submittedName>
</protein>
<comment type="caution">
    <text evidence="2">The sequence shown here is derived from an EMBL/GenBank/DDBJ whole genome shotgun (WGS) entry which is preliminary data.</text>
</comment>
<accession>A0A158G7Y2</accession>
<sequence>MKWWHSYNAIAVPIQWGEQCFLVSAQEFALNRFASWGFDDDENEEEKRRIATDCAHFLALYQSRIDLRGIGPSRELQTIQNFFRDHVRGMAFRGLTDNQGVTAALKEAVRRELVVPHIERNWVGIGRVLEPHYAPQYWPRSASSASWGGDSRATKADTGRFTGPFAAAMHASDIVMNAGLRRGGSVFGGGGAGFDWLEAVETAAGVALGSKAAAEDDDSGPMKSFTDSTTPVGDAEPFEYAEGSPLSDVFDIAARGVSEAQEADCFFLYEQDLELCEFARATYQDMRTYALCKQRAFQNYQTCRGF</sequence>
<dbReference type="RefSeq" id="WP_061145883.1">
    <property type="nucleotide sequence ID" value="NZ_FCOM02000003.1"/>
</dbReference>
<evidence type="ECO:0000313" key="2">
    <source>
        <dbReference type="EMBL" id="SAL28258.1"/>
    </source>
</evidence>
<evidence type="ECO:0000313" key="3">
    <source>
        <dbReference type="Proteomes" id="UP000055019"/>
    </source>
</evidence>
<name>A0A158G7Y2_9BURK</name>
<gene>
    <name evidence="2" type="ORF">AWB74_01260</name>
</gene>
<dbReference type="OrthoDB" id="9115117at2"/>
<keyword evidence="3" id="KW-1185">Reference proteome</keyword>
<evidence type="ECO:0000256" key="1">
    <source>
        <dbReference type="SAM" id="MobiDB-lite"/>
    </source>
</evidence>